<evidence type="ECO:0000313" key="2">
    <source>
        <dbReference type="EMBL" id="RTR21481.1"/>
    </source>
</evidence>
<dbReference type="PANTHER" id="PTHR10094">
    <property type="entry name" value="STEROL CARRIER PROTEIN 2 SCP-2 FAMILY PROTEIN"/>
    <property type="match status" value="1"/>
</dbReference>
<dbReference type="Gene3D" id="3.30.1050.10">
    <property type="entry name" value="SCP2 sterol-binding domain"/>
    <property type="match status" value="1"/>
</dbReference>
<dbReference type="Pfam" id="PF02036">
    <property type="entry name" value="SCP2"/>
    <property type="match status" value="1"/>
</dbReference>
<dbReference type="RefSeq" id="WP_126614190.1">
    <property type="nucleotide sequence ID" value="NZ_JBHUCY010000001.1"/>
</dbReference>
<comment type="caution">
    <text evidence="2">The sequence shown here is derived from an EMBL/GenBank/DDBJ whole genome shotgun (WGS) entry which is preliminary data.</text>
</comment>
<dbReference type="EMBL" id="RXMA01000006">
    <property type="protein sequence ID" value="RTR21481.1"/>
    <property type="molecule type" value="Genomic_DNA"/>
</dbReference>
<dbReference type="GO" id="GO:0005829">
    <property type="term" value="C:cytosol"/>
    <property type="evidence" value="ECO:0007669"/>
    <property type="project" value="TreeGrafter"/>
</dbReference>
<dbReference type="AlphaFoldDB" id="A0A3S0I1P2"/>
<evidence type="ECO:0000313" key="3">
    <source>
        <dbReference type="Proteomes" id="UP000277007"/>
    </source>
</evidence>
<dbReference type="OrthoDB" id="9809312at2"/>
<dbReference type="InterPro" id="IPR036527">
    <property type="entry name" value="SCP2_sterol-bd_dom_sf"/>
</dbReference>
<protein>
    <submittedName>
        <fullName evidence="2">SCP2 sterol-binding domain-containing protein</fullName>
    </submittedName>
</protein>
<evidence type="ECO:0000259" key="1">
    <source>
        <dbReference type="Pfam" id="PF02036"/>
    </source>
</evidence>
<keyword evidence="3" id="KW-1185">Reference proteome</keyword>
<accession>A0A3S0I1P2</accession>
<dbReference type="InterPro" id="IPR003033">
    <property type="entry name" value="SCP2_sterol-bd_dom"/>
</dbReference>
<sequence length="100" mass="10795">MVEDILSEMRSRSAALRGLNASVRFVLGKDGEIIHLDARANPVAITQGDQDADCTIRISPDNLAKLINGKLNPMLAFTMGKLKVEGSMGIAMKLAQLLDE</sequence>
<proteinExistence type="predicted"/>
<dbReference type="SUPFAM" id="SSF55718">
    <property type="entry name" value="SCP-like"/>
    <property type="match status" value="1"/>
</dbReference>
<dbReference type="PANTHER" id="PTHR10094:SF25">
    <property type="entry name" value="SCP2 STEROL-BINDING DOMAIN-CONTAINING PROTEIN 1"/>
    <property type="match status" value="1"/>
</dbReference>
<organism evidence="2 3">
    <name type="scientific">Azospirillum griseum</name>
    <dbReference type="NCBI Taxonomy" id="2496639"/>
    <lineage>
        <taxon>Bacteria</taxon>
        <taxon>Pseudomonadati</taxon>
        <taxon>Pseudomonadota</taxon>
        <taxon>Alphaproteobacteria</taxon>
        <taxon>Rhodospirillales</taxon>
        <taxon>Azospirillaceae</taxon>
        <taxon>Azospirillum</taxon>
    </lineage>
</organism>
<reference evidence="2 3" key="1">
    <citation type="submission" date="2018-12" db="EMBL/GenBank/DDBJ databases">
        <authorList>
            <person name="Yang Y."/>
        </authorList>
    </citation>
    <scope>NUCLEOTIDE SEQUENCE [LARGE SCALE GENOMIC DNA]</scope>
    <source>
        <strain evidence="2 3">L-25-5w-1</strain>
    </source>
</reference>
<gene>
    <name evidence="2" type="ORF">EJ903_08720</name>
</gene>
<feature type="domain" description="SCP2" evidence="1">
    <location>
        <begin position="6"/>
        <end position="99"/>
    </location>
</feature>
<name>A0A3S0I1P2_9PROT</name>
<dbReference type="Proteomes" id="UP000277007">
    <property type="component" value="Unassembled WGS sequence"/>
</dbReference>